<feature type="region of interest" description="Disordered" evidence="1">
    <location>
        <begin position="411"/>
        <end position="488"/>
    </location>
</feature>
<dbReference type="Proteomes" id="UP001165080">
    <property type="component" value="Unassembled WGS sequence"/>
</dbReference>
<reference evidence="2 3" key="1">
    <citation type="journal article" date="2023" name="Commun. Biol.">
        <title>Reorganization of the ancestral sex-determining regions during the evolution of trioecy in Pleodorina starrii.</title>
        <authorList>
            <person name="Takahashi K."/>
            <person name="Suzuki S."/>
            <person name="Kawai-Toyooka H."/>
            <person name="Yamamoto K."/>
            <person name="Hamaji T."/>
            <person name="Ootsuki R."/>
            <person name="Yamaguchi H."/>
            <person name="Kawachi M."/>
            <person name="Higashiyama T."/>
            <person name="Nozaki H."/>
        </authorList>
    </citation>
    <scope>NUCLEOTIDE SEQUENCE [LARGE SCALE GENOMIC DNA]</scope>
    <source>
        <strain evidence="2 3">NIES-4479</strain>
    </source>
</reference>
<name>A0A9W6F557_9CHLO</name>
<comment type="caution">
    <text evidence="2">The sequence shown here is derived from an EMBL/GenBank/DDBJ whole genome shotgun (WGS) entry which is preliminary data.</text>
</comment>
<feature type="compositionally biased region" description="Basic and acidic residues" evidence="1">
    <location>
        <begin position="161"/>
        <end position="177"/>
    </location>
</feature>
<keyword evidence="3" id="KW-1185">Reference proteome</keyword>
<feature type="compositionally biased region" description="Low complexity" evidence="1">
    <location>
        <begin position="595"/>
        <end position="609"/>
    </location>
</feature>
<accession>A0A9W6F557</accession>
<proteinExistence type="predicted"/>
<protein>
    <submittedName>
        <fullName evidence="2">Uncharacterized protein</fullName>
    </submittedName>
</protein>
<evidence type="ECO:0000256" key="1">
    <source>
        <dbReference type="SAM" id="MobiDB-lite"/>
    </source>
</evidence>
<evidence type="ECO:0000313" key="2">
    <source>
        <dbReference type="EMBL" id="GLC56175.1"/>
    </source>
</evidence>
<evidence type="ECO:0000313" key="3">
    <source>
        <dbReference type="Proteomes" id="UP001165080"/>
    </source>
</evidence>
<feature type="region of interest" description="Disordered" evidence="1">
    <location>
        <begin position="291"/>
        <end position="377"/>
    </location>
</feature>
<gene>
    <name evidence="2" type="primary">PLEST001821</name>
    <name evidence="2" type="ORF">PLESTB_001076600</name>
</gene>
<feature type="compositionally biased region" description="Low complexity" evidence="1">
    <location>
        <begin position="331"/>
        <end position="359"/>
    </location>
</feature>
<dbReference type="AlphaFoldDB" id="A0A9W6F557"/>
<dbReference type="EMBL" id="BRXU01000015">
    <property type="protein sequence ID" value="GLC56175.1"/>
    <property type="molecule type" value="Genomic_DNA"/>
</dbReference>
<feature type="region of interest" description="Disordered" evidence="1">
    <location>
        <begin position="563"/>
        <end position="623"/>
    </location>
</feature>
<organism evidence="2 3">
    <name type="scientific">Pleodorina starrii</name>
    <dbReference type="NCBI Taxonomy" id="330485"/>
    <lineage>
        <taxon>Eukaryota</taxon>
        <taxon>Viridiplantae</taxon>
        <taxon>Chlorophyta</taxon>
        <taxon>core chlorophytes</taxon>
        <taxon>Chlorophyceae</taxon>
        <taxon>CS clade</taxon>
        <taxon>Chlamydomonadales</taxon>
        <taxon>Volvocaceae</taxon>
        <taxon>Pleodorina</taxon>
    </lineage>
</organism>
<sequence length="677" mass="70012">MIPQTAFVCQNIQKIRWGITASELCTDDGEKPHSSRAQFVCEAPATADFASSRIHMSEVVILRAGCQPASARKPCFDATAPTTSSCGHSSYCQQGLSEPAHPEGSGSLCWPRPTYIPSTSPTISELNCAADASAEAARACDENSLYSGWTLKPPGIASATRRGDADGRASEAHKRASNDGAQHGISLPRPLSCNTKMRATVVAGVAPQSLSTQSAEQLLFGRGHAVRLSRDARARGQSPLPLGEGIFHPVSAASETQPLGYARGAEAAAGGLEHLAGSPRQGHGTLAAAHVRGQGRALQPPSTDDVRQSAAGFAARHPHLEQGRKRSWHEASGAMSEGLEAAAAAAAQQQQQSQQQEGALPTGGPKLRRLESGPLDAPGLQRLATAADALLRAPPFRLHEAAAALTGGRDLDVGLAPRLDPGSAGDMEPSGGRVAATPRSAGGHEPATTSDMQLPYGEHPNGPSCRRQHQAGEPLGDPRRGGLPAGSWSQCQPQLLEQLEQELALLQGECNAWPQLEPGAAGALHERRAAAAPAHVRALDRASVGGALAHHARAVGPCHEGLCARTDSPPRQAPSVPAPPSGGQAASVAALGREPCGARGPAAGAKAPPVAQPPPNAALRPADRAVPRPQALAVPMGQMASQPADAAHRPAGREALHEALILLTTKYYAERGLPIKK</sequence>
<feature type="region of interest" description="Disordered" evidence="1">
    <location>
        <begin position="157"/>
        <end position="190"/>
    </location>
</feature>